<evidence type="ECO:0000313" key="22">
    <source>
        <dbReference type="Ensembl" id="ENSPNAP00000041111.1"/>
    </source>
</evidence>
<dbReference type="GO" id="GO:0000783">
    <property type="term" value="C:nuclear telomere cap complex"/>
    <property type="evidence" value="ECO:0007669"/>
    <property type="project" value="TreeGrafter"/>
</dbReference>
<dbReference type="SMART" id="SM00717">
    <property type="entry name" value="SANT"/>
    <property type="match status" value="1"/>
</dbReference>
<accession>A0AAR2IU27</accession>
<keyword evidence="14" id="KW-0206">Cytoskeleton</keyword>
<dbReference type="GO" id="GO:0071532">
    <property type="term" value="F:ankyrin repeat binding"/>
    <property type="evidence" value="ECO:0007669"/>
    <property type="project" value="TreeGrafter"/>
</dbReference>
<keyword evidence="4" id="KW-0963">Cytoplasm</keyword>
<dbReference type="AlphaFoldDB" id="A0AAR2IU27"/>
<evidence type="ECO:0000256" key="1">
    <source>
        <dbReference type="ARBA" id="ARBA00004186"/>
    </source>
</evidence>
<keyword evidence="5" id="KW-1017">Isopeptide bond</keyword>
<evidence type="ECO:0000256" key="7">
    <source>
        <dbReference type="ARBA" id="ARBA00022618"/>
    </source>
</evidence>
<dbReference type="SUPFAM" id="SSF46689">
    <property type="entry name" value="Homeodomain-like"/>
    <property type="match status" value="1"/>
</dbReference>
<keyword evidence="13 18" id="KW-0238">DNA-binding</keyword>
<evidence type="ECO:0000256" key="2">
    <source>
        <dbReference type="ARBA" id="ARBA00004574"/>
    </source>
</evidence>
<dbReference type="InterPro" id="IPR001005">
    <property type="entry name" value="SANT/Myb"/>
</dbReference>
<evidence type="ECO:0000256" key="10">
    <source>
        <dbReference type="ARBA" id="ARBA00022843"/>
    </source>
</evidence>
<keyword evidence="3" id="KW-0158">Chromosome</keyword>
<dbReference type="CDD" id="cd11660">
    <property type="entry name" value="SANT_TRF"/>
    <property type="match status" value="1"/>
</dbReference>
<evidence type="ECO:0000256" key="19">
    <source>
        <dbReference type="SAM" id="MobiDB-lite"/>
    </source>
</evidence>
<dbReference type="CTD" id="7013"/>
<dbReference type="Gene3D" id="1.25.40.210">
    <property type="entry name" value="Telomere repeat-binding factor, dimerisation domain"/>
    <property type="match status" value="1"/>
</dbReference>
<dbReference type="GeneTree" id="ENSGT00940000155268"/>
<dbReference type="GO" id="GO:0003691">
    <property type="term" value="F:double-stranded telomeric DNA binding"/>
    <property type="evidence" value="ECO:0007669"/>
    <property type="project" value="UniProtKB-UniRule"/>
</dbReference>
<protein>
    <recommendedName>
        <fullName evidence="18">Telomeric repeat-binding factor</fullName>
    </recommendedName>
</protein>
<dbReference type="Pfam" id="PF00249">
    <property type="entry name" value="Myb_DNA-binding"/>
    <property type="match status" value="1"/>
</dbReference>
<dbReference type="GO" id="GO:0007004">
    <property type="term" value="P:telomere maintenance via telomerase"/>
    <property type="evidence" value="ECO:0007669"/>
    <property type="project" value="TreeGrafter"/>
</dbReference>
<dbReference type="FunFam" id="1.25.40.210:FF:000001">
    <property type="entry name" value="Telomeric repeat-binding factor"/>
    <property type="match status" value="1"/>
</dbReference>
<dbReference type="Gene3D" id="1.10.10.60">
    <property type="entry name" value="Homeodomain-like"/>
    <property type="match status" value="1"/>
</dbReference>
<evidence type="ECO:0000256" key="16">
    <source>
        <dbReference type="ARBA" id="ARBA00023306"/>
    </source>
</evidence>
<keyword evidence="6" id="KW-0597">Phosphoprotein</keyword>
<dbReference type="PROSITE" id="PS51294">
    <property type="entry name" value="HTH_MYB"/>
    <property type="match status" value="1"/>
</dbReference>
<evidence type="ECO:0000256" key="3">
    <source>
        <dbReference type="ARBA" id="ARBA00022454"/>
    </source>
</evidence>
<keyword evidence="23" id="KW-1185">Reference proteome</keyword>
<dbReference type="InterPro" id="IPR036507">
    <property type="entry name" value="Telomere_rpt-bd_fac_dimer_sf"/>
</dbReference>
<dbReference type="InterPro" id="IPR052450">
    <property type="entry name" value="TRBD-Containing_Protein"/>
</dbReference>
<evidence type="ECO:0000256" key="18">
    <source>
        <dbReference type="PIRNR" id="PIRNR038016"/>
    </source>
</evidence>
<keyword evidence="15 18" id="KW-0539">Nucleus</keyword>
<evidence type="ECO:0000256" key="13">
    <source>
        <dbReference type="ARBA" id="ARBA00023125"/>
    </source>
</evidence>
<evidence type="ECO:0000256" key="5">
    <source>
        <dbReference type="ARBA" id="ARBA00022499"/>
    </source>
</evidence>
<dbReference type="RefSeq" id="XP_017551695.1">
    <property type="nucleotide sequence ID" value="XM_017696206.1"/>
</dbReference>
<evidence type="ECO:0000256" key="11">
    <source>
        <dbReference type="ARBA" id="ARBA00022895"/>
    </source>
</evidence>
<reference evidence="22" key="3">
    <citation type="submission" date="2025-09" db="UniProtKB">
        <authorList>
            <consortium name="Ensembl"/>
        </authorList>
    </citation>
    <scope>IDENTIFICATION</scope>
</reference>
<dbReference type="GO" id="GO:0008156">
    <property type="term" value="P:negative regulation of DNA replication"/>
    <property type="evidence" value="ECO:0007669"/>
    <property type="project" value="TreeGrafter"/>
</dbReference>
<feature type="region of interest" description="Disordered" evidence="19">
    <location>
        <begin position="205"/>
        <end position="288"/>
    </location>
</feature>
<keyword evidence="12" id="KW-0007">Acetylation</keyword>
<keyword evidence="9" id="KW-0498">Mitosis</keyword>
<dbReference type="GO" id="GO:0098505">
    <property type="term" value="F:G-rich strand telomeric DNA binding"/>
    <property type="evidence" value="ECO:0007669"/>
    <property type="project" value="TreeGrafter"/>
</dbReference>
<keyword evidence="10" id="KW-0832">Ubl conjugation</keyword>
<dbReference type="InterPro" id="IPR009057">
    <property type="entry name" value="Homeodomain-like_sf"/>
</dbReference>
<dbReference type="InterPro" id="IPR017930">
    <property type="entry name" value="Myb_dom"/>
</dbReference>
<reference evidence="22 23" key="1">
    <citation type="submission" date="2020-10" db="EMBL/GenBank/DDBJ databases">
        <title>Pygocentrus nattereri (red-bellied piranha) genome, fPygNat1, primary haplotype.</title>
        <authorList>
            <person name="Myers G."/>
            <person name="Meyer A."/>
            <person name="Karagic N."/>
            <person name="Pippel M."/>
            <person name="Winkler S."/>
            <person name="Tracey A."/>
            <person name="Wood J."/>
            <person name="Formenti G."/>
            <person name="Howe K."/>
            <person name="Fedrigo O."/>
            <person name="Jarvis E.D."/>
        </authorList>
    </citation>
    <scope>NUCLEOTIDE SEQUENCE [LARGE SCALE GENOMIC DNA]</scope>
</reference>
<dbReference type="GO" id="GO:0003720">
    <property type="term" value="F:telomerase activity"/>
    <property type="evidence" value="ECO:0007669"/>
    <property type="project" value="TreeGrafter"/>
</dbReference>
<dbReference type="Ensembl" id="ENSPNAT00000059148.1">
    <property type="protein sequence ID" value="ENSPNAP00000041111.1"/>
    <property type="gene ID" value="ENSPNAG00000035706.1"/>
</dbReference>
<keyword evidence="16 18" id="KW-0131">Cell cycle</keyword>
<evidence type="ECO:0000313" key="23">
    <source>
        <dbReference type="Proteomes" id="UP001501920"/>
    </source>
</evidence>
<keyword evidence="8" id="KW-0013">ADP-ribosylation</keyword>
<sequence>MCEVESVARCWMMDFCFRSVCNSYRDTNREKFNQNMRLYEAIVDSETNLQDDQQRKRTVCCFLSRIMDGKNLEVHYDANARIAPLMSALTVWENLEDTVADAALYERIRRLLFIQCVGVCLEKGNVQLAAETLQWLEKETSLSEKLQRKLSTLVTKNDVYDQLLTSFSYGRLLDSVNMFLDTFLEKYPSDFLLKSAKKVVQAQQERAEGMESEQELSEAASPSHTAATKVVQARQERAEGMESEQELSEVASPSHKAATKVVEARQERAVSPSHTVNSSTKNKAKVVSSELKLRPKKKLYSTKVVHPWKPETEKKSLCTLRRKSTLNVPRLSFKDHRKQETPQDMPDHPKYKSKRKWTYMEDRYLIAGVKRFGEGKWTKILEEFVFKDRTSVMLKDRWRTMKKLGMVS</sequence>
<evidence type="ECO:0000256" key="14">
    <source>
        <dbReference type="ARBA" id="ARBA00023212"/>
    </source>
</evidence>
<comment type="subunit">
    <text evidence="18">Homodimer.</text>
</comment>
<dbReference type="Proteomes" id="UP001501920">
    <property type="component" value="Chromosome 24"/>
</dbReference>
<dbReference type="PANTHER" id="PTHR46734">
    <property type="entry name" value="TELOMERIC REPEAT-BINDING FACTOR 1 TERF1"/>
    <property type="match status" value="1"/>
</dbReference>
<keyword evidence="7" id="KW-0132">Cell division</keyword>
<evidence type="ECO:0000256" key="9">
    <source>
        <dbReference type="ARBA" id="ARBA00022776"/>
    </source>
</evidence>
<dbReference type="GO" id="GO:0005654">
    <property type="term" value="C:nucleoplasm"/>
    <property type="evidence" value="ECO:0007669"/>
    <property type="project" value="UniProtKB-ARBA"/>
</dbReference>
<dbReference type="InterPro" id="IPR017357">
    <property type="entry name" value="TERF1/2"/>
</dbReference>
<dbReference type="GO" id="GO:1905839">
    <property type="term" value="P:negative regulation of telomeric D-loop disassembly"/>
    <property type="evidence" value="ECO:0007669"/>
    <property type="project" value="TreeGrafter"/>
</dbReference>
<organism evidence="22 23">
    <name type="scientific">Pygocentrus nattereri</name>
    <name type="common">Red-bellied piranha</name>
    <dbReference type="NCBI Taxonomy" id="42514"/>
    <lineage>
        <taxon>Eukaryota</taxon>
        <taxon>Metazoa</taxon>
        <taxon>Chordata</taxon>
        <taxon>Craniata</taxon>
        <taxon>Vertebrata</taxon>
        <taxon>Euteleostomi</taxon>
        <taxon>Actinopterygii</taxon>
        <taxon>Neopterygii</taxon>
        <taxon>Teleostei</taxon>
        <taxon>Ostariophysi</taxon>
        <taxon>Characiformes</taxon>
        <taxon>Characoidei</taxon>
        <taxon>Pygocentrus</taxon>
    </lineage>
</organism>
<comment type="function">
    <text evidence="17">Binds the telomeric double-stranded 5'-TTAGGG-3' repeat and negatively regulates telomere length. Involved in the regulation of the mitotic spindle. Component of the shelterin complex (telosome) that is involved in the regulation of telomere length and protection. Shelterin associates with arrays of double-stranded 5'-TTAGGG-3' repeats added by telomerase and protects chromosome ends; without its protective activity, telomeres are no longer hidden from the DNA damage surveillance and chromosome ends are inappropriately processed by DNA repair pathways.</text>
</comment>
<evidence type="ECO:0000259" key="21">
    <source>
        <dbReference type="PROSITE" id="PS51294"/>
    </source>
</evidence>
<evidence type="ECO:0000256" key="6">
    <source>
        <dbReference type="ARBA" id="ARBA00022553"/>
    </source>
</evidence>
<dbReference type="GO" id="GO:0008301">
    <property type="term" value="F:DNA binding, bending"/>
    <property type="evidence" value="ECO:0007669"/>
    <property type="project" value="TreeGrafter"/>
</dbReference>
<dbReference type="GO" id="GO:0008017">
    <property type="term" value="F:microtubule binding"/>
    <property type="evidence" value="ECO:0007669"/>
    <property type="project" value="TreeGrafter"/>
</dbReference>
<reference evidence="22" key="2">
    <citation type="submission" date="2025-08" db="UniProtKB">
        <authorList>
            <consortium name="Ensembl"/>
        </authorList>
    </citation>
    <scope>IDENTIFICATION</scope>
</reference>
<dbReference type="PROSITE" id="PS50090">
    <property type="entry name" value="MYB_LIKE"/>
    <property type="match status" value="1"/>
</dbReference>
<feature type="domain" description="Myb-like" evidence="20">
    <location>
        <begin position="349"/>
        <end position="402"/>
    </location>
</feature>
<dbReference type="GeneID" id="108426591"/>
<dbReference type="GO" id="GO:0005819">
    <property type="term" value="C:spindle"/>
    <property type="evidence" value="ECO:0007669"/>
    <property type="project" value="UniProtKB-SubCell"/>
</dbReference>
<feature type="domain" description="HTH myb-type" evidence="21">
    <location>
        <begin position="352"/>
        <end position="406"/>
    </location>
</feature>
<name>A0AAR2IU27_PYGNA</name>
<dbReference type="SUPFAM" id="SSF63600">
    <property type="entry name" value="Telomeric repeat binding factor (TRF) dimerisation domain"/>
    <property type="match status" value="1"/>
</dbReference>
<evidence type="ECO:0000259" key="20">
    <source>
        <dbReference type="PROSITE" id="PS50090"/>
    </source>
</evidence>
<dbReference type="GO" id="GO:0051301">
    <property type="term" value="P:cell division"/>
    <property type="evidence" value="ECO:0007669"/>
    <property type="project" value="UniProtKB-KW"/>
</dbReference>
<proteinExistence type="predicted"/>
<dbReference type="FunFam" id="1.10.10.60:FF:000129">
    <property type="entry name" value="Telomeric repeat-binding factor 2"/>
    <property type="match status" value="1"/>
</dbReference>
<gene>
    <name evidence="22" type="primary">TERF1</name>
</gene>
<comment type="subcellular location">
    <subcellularLocation>
        <location evidence="2">Chromosome</location>
        <location evidence="2">Telomere</location>
    </subcellularLocation>
    <subcellularLocation>
        <location evidence="1">Cytoplasm</location>
        <location evidence="1">Cytoskeleton</location>
        <location evidence="1">Spindle</location>
    </subcellularLocation>
    <subcellularLocation>
        <location evidence="18">Nucleus</location>
    </subcellularLocation>
</comment>
<evidence type="ECO:0000256" key="8">
    <source>
        <dbReference type="ARBA" id="ARBA00022765"/>
    </source>
</evidence>
<evidence type="ECO:0000256" key="12">
    <source>
        <dbReference type="ARBA" id="ARBA00022990"/>
    </source>
</evidence>
<evidence type="ECO:0000256" key="17">
    <source>
        <dbReference type="ARBA" id="ARBA00055936"/>
    </source>
</evidence>
<dbReference type="GO" id="GO:0042803">
    <property type="term" value="F:protein homodimerization activity"/>
    <property type="evidence" value="ECO:0007669"/>
    <property type="project" value="UniProtKB-UniRule"/>
</dbReference>
<evidence type="ECO:0000256" key="4">
    <source>
        <dbReference type="ARBA" id="ARBA00022490"/>
    </source>
</evidence>
<keyword evidence="11 18" id="KW-0779">Telomere</keyword>
<dbReference type="PIRSF" id="PIRSF038016">
    <property type="entry name" value="Telomere_bd-1_Pin2"/>
    <property type="match status" value="1"/>
</dbReference>
<dbReference type="PANTHER" id="PTHR46734:SF1">
    <property type="entry name" value="TELOMERIC REPEAT-BINDING FACTOR 1"/>
    <property type="match status" value="1"/>
</dbReference>
<evidence type="ECO:0000256" key="15">
    <source>
        <dbReference type="ARBA" id="ARBA00023242"/>
    </source>
</evidence>
<feature type="compositionally biased region" description="Polar residues" evidence="19">
    <location>
        <begin position="272"/>
        <end position="281"/>
    </location>
</feature>